<dbReference type="STRING" id="1410383.TGUWTKB_4420"/>
<organism evidence="2 3">
    <name type="scientific">Candidatus Tachikawaea gelatinosa</name>
    <dbReference type="NCBI Taxonomy" id="1410383"/>
    <lineage>
        <taxon>Bacteria</taxon>
        <taxon>Pseudomonadati</taxon>
        <taxon>Pseudomonadota</taxon>
        <taxon>Gammaproteobacteria</taxon>
        <taxon>Enterobacterales</taxon>
        <taxon>Enterobacteriaceae</taxon>
        <taxon>Candidatus Tachikawaea</taxon>
    </lineage>
</organism>
<dbReference type="InterPro" id="IPR000825">
    <property type="entry name" value="SUF_FeS_clus_asmbl_SufBD_core"/>
</dbReference>
<reference evidence="3" key="1">
    <citation type="submission" date="2013-11" db="EMBL/GenBank/DDBJ databases">
        <title>Symbiont-containing voluminous jelly as an extraordinary maternal gift for overwintering insect nymphs.</title>
        <authorList>
            <person name="Kaiwa N."/>
            <person name="Hosokawa T."/>
            <person name="Nikoh N."/>
            <person name="Meng X.Y."/>
            <person name="Tanahashi M."/>
            <person name="Moriyama M."/>
            <person name="Maeda T."/>
            <person name="Yamaguchi K."/>
            <person name="Shigenobu S."/>
            <person name="Ito M."/>
            <person name="Fukatsu T."/>
        </authorList>
    </citation>
    <scope>NUCLEOTIDE SEQUENCE [LARGE SCALE GENOMIC DNA]</scope>
    <source>
        <strain evidence="3">UwTKB</strain>
    </source>
</reference>
<evidence type="ECO:0000313" key="2">
    <source>
        <dbReference type="EMBL" id="BAP58669.1"/>
    </source>
</evidence>
<gene>
    <name evidence="2" type="primary">sufD</name>
    <name evidence="2" type="ORF">TGUWTKB_4420</name>
</gene>
<dbReference type="SUPFAM" id="SSF101960">
    <property type="entry name" value="Stabilizer of iron transporter SufD"/>
    <property type="match status" value="1"/>
</dbReference>
<dbReference type="OrthoDB" id="9768262at2"/>
<evidence type="ECO:0000259" key="1">
    <source>
        <dbReference type="Pfam" id="PF01458"/>
    </source>
</evidence>
<dbReference type="RefSeq" id="WP_041063152.1">
    <property type="nucleotide sequence ID" value="NZ_AP014521.1"/>
</dbReference>
<reference evidence="2 3" key="2">
    <citation type="journal article" date="2014" name="Curr. Biol.">
        <title>Symbiont-Supplemented Maternal Investment Underpinning Host's Ecological Adaptation.</title>
        <authorList>
            <person name="Kaiwa N."/>
            <person name="Hosokawa T."/>
            <person name="Nikoh N."/>
            <person name="Tanahashi M."/>
            <person name="Moriyama M."/>
            <person name="Meng X.Y."/>
            <person name="Maeda T."/>
            <person name="Yamaguchi K."/>
            <person name="Shigenobu S."/>
            <person name="Ito M."/>
            <person name="Fukatsu T."/>
        </authorList>
    </citation>
    <scope>NUCLEOTIDE SEQUENCE [LARGE SCALE GENOMIC DNA]</scope>
    <source>
        <strain evidence="2 3">UwTKB</strain>
    </source>
</reference>
<dbReference type="EMBL" id="AP014521">
    <property type="protein sequence ID" value="BAP58669.1"/>
    <property type="molecule type" value="Genomic_DNA"/>
</dbReference>
<dbReference type="PANTHER" id="PTHR43575:SF1">
    <property type="entry name" value="PROTEIN ABCI7, CHLOROPLASTIC"/>
    <property type="match status" value="1"/>
</dbReference>
<dbReference type="PANTHER" id="PTHR43575">
    <property type="entry name" value="PROTEIN ABCI7, CHLOROPLASTIC"/>
    <property type="match status" value="1"/>
</dbReference>
<feature type="domain" description="SUF system FeS cluster assembly SufBD core" evidence="1">
    <location>
        <begin position="169"/>
        <end position="395"/>
    </location>
</feature>
<dbReference type="AlphaFoldDB" id="A0A090ALY5"/>
<proteinExistence type="predicted"/>
<evidence type="ECO:0000313" key="3">
    <source>
        <dbReference type="Proteomes" id="UP000031627"/>
    </source>
</evidence>
<dbReference type="GO" id="GO:0016226">
    <property type="term" value="P:iron-sulfur cluster assembly"/>
    <property type="evidence" value="ECO:0007669"/>
    <property type="project" value="InterPro"/>
</dbReference>
<dbReference type="InterPro" id="IPR055346">
    <property type="entry name" value="Fe-S_cluster_assembly_SufBD"/>
</dbReference>
<sequence length="427" mass="49902">MNGLSDRDNKFLQKWYNYLQPHEIKKLNEYQLKHLNLIKEINFFDVKKKTTQERFINLLLTNSLVSTQFKNLKFDHLLIPIDSIKIIFVNGFFLKKINDTDADDFQISFIPLSSKTFKKVNNINESTAFFHLTESLLKEYINIKLPSNVFSKYPLYLLYINIGEKNGLNIINYRHNITLENGSSTTIIEHYININNYPCYTNMNLTIKADNNVRLNHKKIVYSNNKSYHIAQNRYFLKKDVIVKNYNFLLKSKNIENKIFVKFEEKNSNFSIKSLGLPFKNSHYTINTDISHNKGYCKSNQLHKIVTKNRGTGSFKGSIKIFKKAKKTNSKMINHNLILTKFSKVTSVPQLEIYANNVKCSHGVTIGTINKEQIFYLCSRGINKALAKYIIIYGFISESLYLLENKNLNVFIKKLIIKCFSGEKYDF</sequence>
<dbReference type="Pfam" id="PF01458">
    <property type="entry name" value="SUFBD_core"/>
    <property type="match status" value="1"/>
</dbReference>
<dbReference type="InterPro" id="IPR037284">
    <property type="entry name" value="SUF_FeS_clus_asmbl_SufBD_sf"/>
</dbReference>
<accession>A0A090ALY5</accession>
<name>A0A090ALY5_9ENTR</name>
<dbReference type="KEGG" id="sbw:TGUWTKB_4420"/>
<dbReference type="Proteomes" id="UP000031627">
    <property type="component" value="Chromosome"/>
</dbReference>
<dbReference type="HOGENOM" id="CLU_026231_5_0_6"/>
<protein>
    <submittedName>
        <fullName evidence="2">FeS assembly protein SufD</fullName>
    </submittedName>
</protein>
<keyword evidence="3" id="KW-1185">Reference proteome</keyword>